<dbReference type="CDD" id="cd00038">
    <property type="entry name" value="CAP_ED"/>
    <property type="match status" value="1"/>
</dbReference>
<dbReference type="Gene3D" id="2.60.120.10">
    <property type="entry name" value="Jelly Rolls"/>
    <property type="match status" value="2"/>
</dbReference>
<feature type="compositionally biased region" description="Polar residues" evidence="1">
    <location>
        <begin position="121"/>
        <end position="144"/>
    </location>
</feature>
<accession>A0A397C6C8</accession>
<dbReference type="PANTHER" id="PTHR23011:SF28">
    <property type="entry name" value="CYCLIC NUCLEOTIDE-BINDING DOMAIN CONTAINING PROTEIN"/>
    <property type="match status" value="1"/>
</dbReference>
<sequence length="444" mass="49395">MAALRKPKRPILGALEEGDELEPAEPPTTAGTPPMEKKRLQLTIKNVLLRAQVTRLFTDKPVNSIVPEIPSSIPLHTPKQSLRALLQSPKVKLYVDRFSGRAGTSVRPLPQSAAMRKWSKVNGSSSMADMESSNQETSSEGGSTNDDDHGAAVEARKKEASQPDYGRNLVLAESCRAAFCRDAENRSTSDLQALRTWFQKTKLKTCTDFESLQAMEVLLNTHDTYINILKKKPSTRSKTDLVTLATFLQTLKFFRGLPKTFVQELCTIIDLINVDANTTIFREGEIGKLFYVILSGAVDVKISAVDQRGGTDGLRSATVVSTHSCELLIIAEKDYNSILKKLQKEDMQKRMALLDKIPIFQSVEWTSELMQELSYVLMEQRLAAGTALYKQAVHLYFLTRGEVILSKSVVDPKSHKEHLVVVDRLGPFNVLGDDAYVLYCGFAI</sequence>
<dbReference type="InterPro" id="IPR000595">
    <property type="entry name" value="cNMP-bd_dom"/>
</dbReference>
<dbReference type="InterPro" id="IPR018490">
    <property type="entry name" value="cNMP-bd_dom_sf"/>
</dbReference>
<name>A0A397C6C8_APHAT</name>
<dbReference type="Proteomes" id="UP000266643">
    <property type="component" value="Unassembled WGS sequence"/>
</dbReference>
<organism evidence="3 4">
    <name type="scientific">Aphanomyces astaci</name>
    <name type="common">Crayfish plague agent</name>
    <dbReference type="NCBI Taxonomy" id="112090"/>
    <lineage>
        <taxon>Eukaryota</taxon>
        <taxon>Sar</taxon>
        <taxon>Stramenopiles</taxon>
        <taxon>Oomycota</taxon>
        <taxon>Saprolegniomycetes</taxon>
        <taxon>Saprolegniales</taxon>
        <taxon>Verrucalvaceae</taxon>
        <taxon>Aphanomyces</taxon>
    </lineage>
</organism>
<dbReference type="SUPFAM" id="SSF51206">
    <property type="entry name" value="cAMP-binding domain-like"/>
    <property type="match status" value="2"/>
</dbReference>
<feature type="region of interest" description="Disordered" evidence="1">
    <location>
        <begin position="102"/>
        <end position="149"/>
    </location>
</feature>
<feature type="domain" description="Cyclic nucleotide-binding" evidence="2">
    <location>
        <begin position="253"/>
        <end position="300"/>
    </location>
</feature>
<evidence type="ECO:0000259" key="2">
    <source>
        <dbReference type="PROSITE" id="PS50042"/>
    </source>
</evidence>
<evidence type="ECO:0000313" key="4">
    <source>
        <dbReference type="Proteomes" id="UP000266643"/>
    </source>
</evidence>
<dbReference type="EMBL" id="QUTD01011617">
    <property type="protein sequence ID" value="RHY39625.1"/>
    <property type="molecule type" value="Genomic_DNA"/>
</dbReference>
<protein>
    <recommendedName>
        <fullName evidence="2">Cyclic nucleotide-binding domain-containing protein</fullName>
    </recommendedName>
</protein>
<proteinExistence type="predicted"/>
<comment type="caution">
    <text evidence="3">The sequence shown here is derived from an EMBL/GenBank/DDBJ whole genome shotgun (WGS) entry which is preliminary data.</text>
</comment>
<dbReference type="PANTHER" id="PTHR23011">
    <property type="entry name" value="CYCLIC NUCLEOTIDE-BINDING DOMAIN CONTAINING PROTEIN"/>
    <property type="match status" value="1"/>
</dbReference>
<dbReference type="VEuPathDB" id="FungiDB:H257_08540"/>
<gene>
    <name evidence="3" type="ORF">DYB30_008687</name>
</gene>
<dbReference type="InterPro" id="IPR014710">
    <property type="entry name" value="RmlC-like_jellyroll"/>
</dbReference>
<evidence type="ECO:0000313" key="3">
    <source>
        <dbReference type="EMBL" id="RHY39625.1"/>
    </source>
</evidence>
<dbReference type="AlphaFoldDB" id="A0A397C6C8"/>
<dbReference type="SMART" id="SM00100">
    <property type="entry name" value="cNMP"/>
    <property type="match status" value="1"/>
</dbReference>
<dbReference type="PROSITE" id="PS50042">
    <property type="entry name" value="CNMP_BINDING_3"/>
    <property type="match status" value="1"/>
</dbReference>
<reference evidence="3 4" key="1">
    <citation type="submission" date="2018-08" db="EMBL/GenBank/DDBJ databases">
        <title>Aphanomyces genome sequencing and annotation.</title>
        <authorList>
            <person name="Minardi D."/>
            <person name="Oidtmann B."/>
            <person name="Van Der Giezen M."/>
            <person name="Studholme D.J."/>
        </authorList>
    </citation>
    <scope>NUCLEOTIDE SEQUENCE [LARGE SCALE GENOMIC DNA]</scope>
    <source>
        <strain evidence="3 4">D2</strain>
    </source>
</reference>
<feature type="region of interest" description="Disordered" evidence="1">
    <location>
        <begin position="1"/>
        <end position="36"/>
    </location>
</feature>
<evidence type="ECO:0000256" key="1">
    <source>
        <dbReference type="SAM" id="MobiDB-lite"/>
    </source>
</evidence>